<feature type="transmembrane region" description="Helical" evidence="17">
    <location>
        <begin position="39"/>
        <end position="62"/>
    </location>
</feature>
<dbReference type="GO" id="GO:0009486">
    <property type="term" value="F:cytochrome bo3 ubiquinol oxidase activity"/>
    <property type="evidence" value="ECO:0007669"/>
    <property type="project" value="InterPro"/>
</dbReference>
<name>A0A975U871_9VIBR</name>
<sequence>MSNQHVDTGKKDYVKGFILSLILTAIPFYFVAAQTLPAAATYAVMFGCALVQVFVHFAYFLHMETRTDEGRWNFVSLMFTAIVVLILIGGSIWIMWNLNVNMKM</sequence>
<dbReference type="GO" id="GO:0015078">
    <property type="term" value="F:proton transmembrane transporter activity"/>
    <property type="evidence" value="ECO:0007669"/>
    <property type="project" value="TreeGrafter"/>
</dbReference>
<evidence type="ECO:0000256" key="2">
    <source>
        <dbReference type="ARBA" id="ARBA00008079"/>
    </source>
</evidence>
<evidence type="ECO:0000256" key="11">
    <source>
        <dbReference type="ARBA" id="ARBA00023136"/>
    </source>
</evidence>
<protein>
    <recommendedName>
        <fullName evidence="4">Cytochrome bo(3) ubiquinol oxidase subunit 4</fullName>
    </recommendedName>
    <alternativeName>
        <fullName evidence="16">Cytochrome o ubiquinol oxidase subunit 4</fullName>
    </alternativeName>
    <alternativeName>
        <fullName evidence="13">Oxidase bo(3) subunit 4</fullName>
    </alternativeName>
    <alternativeName>
        <fullName evidence="14">Ubiquinol oxidase polypeptide IV</fullName>
    </alternativeName>
    <alternativeName>
        <fullName evidence="15">Ubiquinol oxidase subunit 4</fullName>
    </alternativeName>
</protein>
<evidence type="ECO:0000256" key="8">
    <source>
        <dbReference type="ARBA" id="ARBA00022982"/>
    </source>
</evidence>
<evidence type="ECO:0000256" key="5">
    <source>
        <dbReference type="ARBA" id="ARBA00022448"/>
    </source>
</evidence>
<evidence type="ECO:0000256" key="4">
    <source>
        <dbReference type="ARBA" id="ARBA00014689"/>
    </source>
</evidence>
<dbReference type="NCBIfam" id="TIGR02847">
    <property type="entry name" value="CyoD"/>
    <property type="match status" value="1"/>
</dbReference>
<evidence type="ECO:0000256" key="3">
    <source>
        <dbReference type="ARBA" id="ARBA00011700"/>
    </source>
</evidence>
<dbReference type="AlphaFoldDB" id="A0A975U871"/>
<dbReference type="GO" id="GO:0009319">
    <property type="term" value="C:cytochrome o ubiquinol oxidase complex"/>
    <property type="evidence" value="ECO:0007669"/>
    <property type="project" value="TreeGrafter"/>
</dbReference>
<dbReference type="PANTHER" id="PTHR36835">
    <property type="entry name" value="CYTOCHROME BO(3) UBIQUINOL OXIDASE SUBUNIT 4"/>
    <property type="match status" value="1"/>
</dbReference>
<comment type="subcellular location">
    <subcellularLocation>
        <location evidence="1">Cell membrane</location>
        <topology evidence="1">Multi-pass membrane protein</topology>
    </subcellularLocation>
</comment>
<evidence type="ECO:0000256" key="1">
    <source>
        <dbReference type="ARBA" id="ARBA00004651"/>
    </source>
</evidence>
<dbReference type="PANTHER" id="PTHR36835:SF1">
    <property type="entry name" value="CYTOCHROME BO(3) UBIQUINOL OXIDASE SUBUNIT 4"/>
    <property type="match status" value="1"/>
</dbReference>
<keyword evidence="7 17" id="KW-0812">Transmembrane</keyword>
<keyword evidence="6" id="KW-1003">Cell membrane</keyword>
<dbReference type="GO" id="GO:0005886">
    <property type="term" value="C:plasma membrane"/>
    <property type="evidence" value="ECO:0007669"/>
    <property type="project" value="UniProtKB-SubCell"/>
</dbReference>
<comment type="subunit">
    <text evidence="3">Heterooctamer of two A chains, two B chains, two C chains and two D chains.</text>
</comment>
<evidence type="ECO:0000256" key="7">
    <source>
        <dbReference type="ARBA" id="ARBA00022692"/>
    </source>
</evidence>
<evidence type="ECO:0000256" key="10">
    <source>
        <dbReference type="ARBA" id="ARBA00023002"/>
    </source>
</evidence>
<evidence type="ECO:0000256" key="14">
    <source>
        <dbReference type="ARBA" id="ARBA00030211"/>
    </source>
</evidence>
<dbReference type="GO" id="GO:0015990">
    <property type="term" value="P:electron transport coupled proton transport"/>
    <property type="evidence" value="ECO:0007669"/>
    <property type="project" value="InterPro"/>
</dbReference>
<gene>
    <name evidence="18" type="primary">cyoD</name>
    <name evidence="18" type="ORF">KNV97_04400</name>
</gene>
<dbReference type="InterPro" id="IPR050968">
    <property type="entry name" value="Cytochrome_c_oxidase_bac_sub4"/>
</dbReference>
<comment type="function">
    <text evidence="12">Cytochrome bo(3) ubiquinol terminal oxidase is the component of the aerobic respiratory chain of E.coli that predominates when cells are grown at high aeration. Has proton pump activity across the membrane in addition to electron transfer, pumping 2 protons/electron.</text>
</comment>
<keyword evidence="11 17" id="KW-0472">Membrane</keyword>
<dbReference type="EMBL" id="CP076642">
    <property type="protein sequence ID" value="QXO15659.1"/>
    <property type="molecule type" value="Genomic_DNA"/>
</dbReference>
<dbReference type="InterPro" id="IPR005171">
    <property type="entry name" value="Cyt_c_oxidase_su4_prok"/>
</dbReference>
<evidence type="ECO:0000256" key="12">
    <source>
        <dbReference type="ARBA" id="ARBA00025694"/>
    </source>
</evidence>
<dbReference type="Pfam" id="PF03626">
    <property type="entry name" value="COX4_pro"/>
    <property type="match status" value="1"/>
</dbReference>
<keyword evidence="8" id="KW-0249">Electron transport</keyword>
<keyword evidence="10" id="KW-0560">Oxidoreductase</keyword>
<evidence type="ECO:0000256" key="17">
    <source>
        <dbReference type="SAM" id="Phobius"/>
    </source>
</evidence>
<feature type="transmembrane region" description="Helical" evidence="17">
    <location>
        <begin position="12"/>
        <end position="33"/>
    </location>
</feature>
<proteinExistence type="inferred from homology"/>
<evidence type="ECO:0000256" key="15">
    <source>
        <dbReference type="ARBA" id="ARBA00031887"/>
    </source>
</evidence>
<evidence type="ECO:0000256" key="16">
    <source>
        <dbReference type="ARBA" id="ARBA00032185"/>
    </source>
</evidence>
<reference evidence="18" key="1">
    <citation type="submission" date="2021-06" db="EMBL/GenBank/DDBJ databases">
        <title>Vibrio nov. sp., novel gut bacterium isolated from Yellow Sea oyster.</title>
        <authorList>
            <person name="Muhammad N."/>
            <person name="Nguyen T.H."/>
            <person name="Lee Y.-J."/>
            <person name="Ko J."/>
            <person name="Kim S.-G."/>
        </authorList>
    </citation>
    <scope>NUCLEOTIDE SEQUENCE</scope>
    <source>
        <strain evidence="18">OG9-811</strain>
    </source>
</reference>
<evidence type="ECO:0000256" key="9">
    <source>
        <dbReference type="ARBA" id="ARBA00022989"/>
    </source>
</evidence>
<evidence type="ECO:0000313" key="18">
    <source>
        <dbReference type="EMBL" id="QXO15659.1"/>
    </source>
</evidence>
<dbReference type="Proteomes" id="UP000694232">
    <property type="component" value="Chromosome 2"/>
</dbReference>
<comment type="similarity">
    <text evidence="2">Belongs to the cytochrome c oxidase bacterial subunit 4 family.</text>
</comment>
<dbReference type="RefSeq" id="WP_218561627.1">
    <property type="nucleotide sequence ID" value="NZ_CP076642.1"/>
</dbReference>
<keyword evidence="5" id="KW-0813">Transport</keyword>
<dbReference type="GO" id="GO:0019646">
    <property type="term" value="P:aerobic electron transport chain"/>
    <property type="evidence" value="ECO:0007669"/>
    <property type="project" value="TreeGrafter"/>
</dbReference>
<evidence type="ECO:0000256" key="13">
    <source>
        <dbReference type="ARBA" id="ARBA00030071"/>
    </source>
</evidence>
<evidence type="ECO:0000313" key="19">
    <source>
        <dbReference type="Proteomes" id="UP000694232"/>
    </source>
</evidence>
<dbReference type="InterPro" id="IPR014210">
    <property type="entry name" value="Cyt_o_ubiqinol_oxidase_su4"/>
</dbReference>
<keyword evidence="9 17" id="KW-1133">Transmembrane helix</keyword>
<dbReference type="KEGG" id="vos:KNV97_04400"/>
<accession>A0A975U871</accession>
<feature type="transmembrane region" description="Helical" evidence="17">
    <location>
        <begin position="74"/>
        <end position="96"/>
    </location>
</feature>
<organism evidence="18 19">
    <name type="scientific">Vibrio ostreae</name>
    <dbReference type="NCBI Taxonomy" id="2841925"/>
    <lineage>
        <taxon>Bacteria</taxon>
        <taxon>Pseudomonadati</taxon>
        <taxon>Pseudomonadota</taxon>
        <taxon>Gammaproteobacteria</taxon>
        <taxon>Vibrionales</taxon>
        <taxon>Vibrionaceae</taxon>
        <taxon>Vibrio</taxon>
    </lineage>
</organism>
<keyword evidence="19" id="KW-1185">Reference proteome</keyword>
<evidence type="ECO:0000256" key="6">
    <source>
        <dbReference type="ARBA" id="ARBA00022475"/>
    </source>
</evidence>